<organism evidence="1 2">
    <name type="scientific">Paraburkholderia saeva</name>
    <dbReference type="NCBI Taxonomy" id="2777537"/>
    <lineage>
        <taxon>Bacteria</taxon>
        <taxon>Pseudomonadati</taxon>
        <taxon>Pseudomonadota</taxon>
        <taxon>Betaproteobacteria</taxon>
        <taxon>Burkholderiales</taxon>
        <taxon>Burkholderiaceae</taxon>
        <taxon>Paraburkholderia</taxon>
    </lineage>
</organism>
<dbReference type="EMBL" id="CAJQZC010000011">
    <property type="protein sequence ID" value="CAG4919284.1"/>
    <property type="molecule type" value="Genomic_DNA"/>
</dbReference>
<name>A0A9N8RZQ9_9BURK</name>
<proteinExistence type="predicted"/>
<sequence length="81" mass="8565">MNDSVKIGRRACDAAMEAADKMESLFSAIERLADDDADKATMSGLAGIGRAIATELSTRMDNDETALMRLDRSPGEAPGTS</sequence>
<reference evidence="1" key="1">
    <citation type="submission" date="2021-04" db="EMBL/GenBank/DDBJ databases">
        <authorList>
            <person name="Vanwijnsberghe S."/>
        </authorList>
    </citation>
    <scope>NUCLEOTIDE SEQUENCE</scope>
    <source>
        <strain evidence="1">LMG 31841</strain>
    </source>
</reference>
<dbReference type="AlphaFoldDB" id="A0A9N8RZQ9"/>
<comment type="caution">
    <text evidence="1">The sequence shown here is derived from an EMBL/GenBank/DDBJ whole genome shotgun (WGS) entry which is preliminary data.</text>
</comment>
<evidence type="ECO:0000313" key="2">
    <source>
        <dbReference type="Proteomes" id="UP000789704"/>
    </source>
</evidence>
<evidence type="ECO:0000313" key="1">
    <source>
        <dbReference type="EMBL" id="CAG4919284.1"/>
    </source>
</evidence>
<accession>A0A9N8RZQ9</accession>
<keyword evidence="2" id="KW-1185">Reference proteome</keyword>
<dbReference type="RefSeq" id="WP_228882511.1">
    <property type="nucleotide sequence ID" value="NZ_CAJQZC010000011.1"/>
</dbReference>
<gene>
    <name evidence="1" type="ORF">LMG31841_04862</name>
</gene>
<protein>
    <submittedName>
        <fullName evidence="1">Uncharacterized protein</fullName>
    </submittedName>
</protein>
<dbReference type="Proteomes" id="UP000789704">
    <property type="component" value="Unassembled WGS sequence"/>
</dbReference>